<reference evidence="1" key="1">
    <citation type="submission" date="2021-03" db="EMBL/GenBank/DDBJ databases">
        <authorList>
            <person name="Bekaert M."/>
        </authorList>
    </citation>
    <scope>NUCLEOTIDE SEQUENCE</scope>
</reference>
<dbReference type="Proteomes" id="UP000683360">
    <property type="component" value="Unassembled WGS sequence"/>
</dbReference>
<dbReference type="OrthoDB" id="6101380at2759"/>
<proteinExistence type="predicted"/>
<comment type="caution">
    <text evidence="1">The sequence shown here is derived from an EMBL/GenBank/DDBJ whole genome shotgun (WGS) entry which is preliminary data.</text>
</comment>
<keyword evidence="2" id="KW-1185">Reference proteome</keyword>
<evidence type="ECO:0000313" key="1">
    <source>
        <dbReference type="EMBL" id="CAG2231878.1"/>
    </source>
</evidence>
<evidence type="ECO:0000313" key="2">
    <source>
        <dbReference type="Proteomes" id="UP000683360"/>
    </source>
</evidence>
<organism evidence="1 2">
    <name type="scientific">Mytilus edulis</name>
    <name type="common">Blue mussel</name>
    <dbReference type="NCBI Taxonomy" id="6550"/>
    <lineage>
        <taxon>Eukaryota</taxon>
        <taxon>Metazoa</taxon>
        <taxon>Spiralia</taxon>
        <taxon>Lophotrochozoa</taxon>
        <taxon>Mollusca</taxon>
        <taxon>Bivalvia</taxon>
        <taxon>Autobranchia</taxon>
        <taxon>Pteriomorphia</taxon>
        <taxon>Mytilida</taxon>
        <taxon>Mytiloidea</taxon>
        <taxon>Mytilidae</taxon>
        <taxon>Mytilinae</taxon>
        <taxon>Mytilus</taxon>
    </lineage>
</organism>
<name>A0A8S3TDV4_MYTED</name>
<sequence length="153" mass="17844">MLVRRDNLAKGNLLEDILPDMVLATTWNQTFFDETNLVAVNGFTEDEAIEFLKRKNELTAEEVEDYKELNTQVVYPWLCMGKQKLYEVLTEFLNILKKDEVEEVFDMVLILQFLSLEDIPYYFQFLPAKEGVEDQALNPESFIEAIQNSHLAI</sequence>
<dbReference type="AlphaFoldDB" id="A0A8S3TDV4"/>
<gene>
    <name evidence="1" type="ORF">MEDL_44660</name>
</gene>
<protein>
    <submittedName>
        <fullName evidence="1">Uncharacterized protein</fullName>
    </submittedName>
</protein>
<dbReference type="EMBL" id="CAJPWZ010002160">
    <property type="protein sequence ID" value="CAG2231878.1"/>
    <property type="molecule type" value="Genomic_DNA"/>
</dbReference>
<accession>A0A8S3TDV4</accession>